<feature type="domain" description="Transposase IS200-like" evidence="1">
    <location>
        <begin position="1"/>
        <end position="86"/>
    </location>
</feature>
<dbReference type="Pfam" id="PF01797">
    <property type="entry name" value="Y1_Tnp"/>
    <property type="match status" value="1"/>
</dbReference>
<gene>
    <name evidence="2" type="ORF">OBE_01734</name>
</gene>
<evidence type="ECO:0000313" key="2">
    <source>
        <dbReference type="EMBL" id="EKC74667.1"/>
    </source>
</evidence>
<feature type="non-terminal residue" evidence="2">
    <location>
        <position position="86"/>
    </location>
</feature>
<dbReference type="Gene3D" id="3.30.70.1290">
    <property type="entry name" value="Transposase IS200-like"/>
    <property type="match status" value="1"/>
</dbReference>
<comment type="caution">
    <text evidence="2">The sequence shown here is derived from an EMBL/GenBank/DDBJ whole genome shotgun (WGS) entry which is preliminary data.</text>
</comment>
<dbReference type="NCBIfam" id="NF033573">
    <property type="entry name" value="transpos_IS200"/>
    <property type="match status" value="1"/>
</dbReference>
<dbReference type="PANTHER" id="PTHR33360:SF2">
    <property type="entry name" value="TRANSPOSASE FOR INSERTION SEQUENCE ELEMENT IS200"/>
    <property type="match status" value="1"/>
</dbReference>
<dbReference type="SUPFAM" id="SSF143422">
    <property type="entry name" value="Transposase IS200-like"/>
    <property type="match status" value="1"/>
</dbReference>
<proteinExistence type="predicted"/>
<dbReference type="AlphaFoldDB" id="K1TND7"/>
<sequence>MEIYREIRADIGVIIRKLCQQKGVEIIEANACPDHIHMLISIPPKYSVSQIMEYLKGKSSLMIFDRHANLKYKYGNRHFWARGYFV</sequence>
<dbReference type="SMART" id="SM01321">
    <property type="entry name" value="Y1_Tnp"/>
    <property type="match status" value="1"/>
</dbReference>
<evidence type="ECO:0000259" key="1">
    <source>
        <dbReference type="SMART" id="SM01321"/>
    </source>
</evidence>
<dbReference type="EMBL" id="AJWZ01001159">
    <property type="protein sequence ID" value="EKC74667.1"/>
    <property type="molecule type" value="Genomic_DNA"/>
</dbReference>
<protein>
    <submittedName>
        <fullName evidence="2">Transposase IS200-like protein</fullName>
    </submittedName>
</protein>
<dbReference type="GO" id="GO:0004803">
    <property type="term" value="F:transposase activity"/>
    <property type="evidence" value="ECO:0007669"/>
    <property type="project" value="InterPro"/>
</dbReference>
<dbReference type="PANTHER" id="PTHR33360">
    <property type="entry name" value="TRANSPOSASE FOR INSERTION SEQUENCE ELEMENT IS200"/>
    <property type="match status" value="1"/>
</dbReference>
<accession>K1TND7</accession>
<dbReference type="InterPro" id="IPR036515">
    <property type="entry name" value="Transposase_17_sf"/>
</dbReference>
<dbReference type="GO" id="GO:0003677">
    <property type="term" value="F:DNA binding"/>
    <property type="evidence" value="ECO:0007669"/>
    <property type="project" value="InterPro"/>
</dbReference>
<dbReference type="GO" id="GO:0006313">
    <property type="term" value="P:DNA transposition"/>
    <property type="evidence" value="ECO:0007669"/>
    <property type="project" value="InterPro"/>
</dbReference>
<dbReference type="InterPro" id="IPR002686">
    <property type="entry name" value="Transposase_17"/>
</dbReference>
<name>K1TND7_9ZZZZ</name>
<reference evidence="2" key="1">
    <citation type="journal article" date="2013" name="Environ. Microbiol.">
        <title>Microbiota from the distal guts of lean and obese adolescents exhibit partial functional redundancy besides clear differences in community structure.</title>
        <authorList>
            <person name="Ferrer M."/>
            <person name="Ruiz A."/>
            <person name="Lanza F."/>
            <person name="Haange S.B."/>
            <person name="Oberbach A."/>
            <person name="Till H."/>
            <person name="Bargiela R."/>
            <person name="Campoy C."/>
            <person name="Segura M.T."/>
            <person name="Richter M."/>
            <person name="von Bergen M."/>
            <person name="Seifert J."/>
            <person name="Suarez A."/>
        </authorList>
    </citation>
    <scope>NUCLEOTIDE SEQUENCE</scope>
</reference>
<organism evidence="2">
    <name type="scientific">human gut metagenome</name>
    <dbReference type="NCBI Taxonomy" id="408170"/>
    <lineage>
        <taxon>unclassified sequences</taxon>
        <taxon>metagenomes</taxon>
        <taxon>organismal metagenomes</taxon>
    </lineage>
</organism>